<feature type="region of interest" description="Disordered" evidence="1">
    <location>
        <begin position="43"/>
        <end position="62"/>
    </location>
</feature>
<dbReference type="GeneID" id="39981338"/>
<evidence type="ECO:0000313" key="3">
    <source>
        <dbReference type="Proteomes" id="UP000192257"/>
    </source>
</evidence>
<comment type="caution">
    <text evidence="2">The sequence shown here is derived from an EMBL/GenBank/DDBJ whole genome shotgun (WGS) entry which is preliminary data.</text>
</comment>
<reference evidence="2 3" key="1">
    <citation type="submission" date="2017-03" db="EMBL/GenBank/DDBJ databases">
        <title>An alternative strategy for trypanosome survival in the mammalian bloodstream revealed through genome and transcriptome analysis of the ubiquitous bovine parasite Trypanosoma (Megatrypanum) theileri.</title>
        <authorList>
            <person name="Kelly S."/>
            <person name="Ivens A."/>
            <person name="Mott A."/>
            <person name="O'Neill E."/>
            <person name="Emms D."/>
            <person name="Macleod O."/>
            <person name="Voorheis P."/>
            <person name="Matthews J."/>
            <person name="Matthews K."/>
            <person name="Carrington M."/>
        </authorList>
    </citation>
    <scope>NUCLEOTIDE SEQUENCE [LARGE SCALE GENOMIC DNA]</scope>
    <source>
        <strain evidence="2">Edinburgh</strain>
    </source>
</reference>
<dbReference type="RefSeq" id="XP_028886980.1">
    <property type="nucleotide sequence ID" value="XM_029021558.1"/>
</dbReference>
<accession>A0A1X0P7K9</accession>
<dbReference type="AlphaFoldDB" id="A0A1X0P7K9"/>
<name>A0A1X0P7K9_9TRYP</name>
<gene>
    <name evidence="2" type="ORF">TM35_000022400</name>
</gene>
<protein>
    <submittedName>
        <fullName evidence="2">Uncharacterized protein</fullName>
    </submittedName>
</protein>
<organism evidence="2 3">
    <name type="scientific">Trypanosoma theileri</name>
    <dbReference type="NCBI Taxonomy" id="67003"/>
    <lineage>
        <taxon>Eukaryota</taxon>
        <taxon>Discoba</taxon>
        <taxon>Euglenozoa</taxon>
        <taxon>Kinetoplastea</taxon>
        <taxon>Metakinetoplastina</taxon>
        <taxon>Trypanosomatida</taxon>
        <taxon>Trypanosomatidae</taxon>
        <taxon>Trypanosoma</taxon>
    </lineage>
</organism>
<feature type="region of interest" description="Disordered" evidence="1">
    <location>
        <begin position="270"/>
        <end position="297"/>
    </location>
</feature>
<evidence type="ECO:0000313" key="2">
    <source>
        <dbReference type="EMBL" id="ORC92914.1"/>
    </source>
</evidence>
<dbReference type="VEuPathDB" id="TriTrypDB:TM35_000022400"/>
<dbReference type="Proteomes" id="UP000192257">
    <property type="component" value="Unassembled WGS sequence"/>
</dbReference>
<dbReference type="OrthoDB" id="270695at2759"/>
<dbReference type="EMBL" id="NBCO01000002">
    <property type="protein sequence ID" value="ORC92914.1"/>
    <property type="molecule type" value="Genomic_DNA"/>
</dbReference>
<keyword evidence="3" id="KW-1185">Reference proteome</keyword>
<sequence>MPMRSDYPRYPRDVRAKQIVSRPARERRLEDLHLTAFPSVVNADSMTVPPPTAEKSQTTKTPKVEMQERAVAVMTTNQLVARMAEMAREESLKNATSTEKKSLSAPDGRVLMPGVEFDRSSTYRLDYCNKDLPGFHARVRNIPDYTKDWTDIDKSNIEQAMKVPYLTLPGSLLKQRPTVYRHDYIPAASREEYRTVSCETNLQDLGTSFAYSAYTVNDPARVIKYDKVVASCHNPRCLLWKTYSPRDSFAEKMKVPESTAEELQRLRELRRTQVSQMTTTTESSGKGSEGEGKTSRKIVLPGMRGMGYRQAPREGEDYIYLPRDHFCHQVVYDY</sequence>
<evidence type="ECO:0000256" key="1">
    <source>
        <dbReference type="SAM" id="MobiDB-lite"/>
    </source>
</evidence>
<proteinExistence type="predicted"/>